<dbReference type="AlphaFoldDB" id="A0A0F9AG65"/>
<keyword evidence="1" id="KW-0808">Transferase</keyword>
<dbReference type="InterPro" id="IPR004821">
    <property type="entry name" value="Cyt_trans-like"/>
</dbReference>
<evidence type="ECO:0000259" key="3">
    <source>
        <dbReference type="Pfam" id="PF01467"/>
    </source>
</evidence>
<dbReference type="Pfam" id="PF01467">
    <property type="entry name" value="CTP_transf_like"/>
    <property type="match status" value="1"/>
</dbReference>
<dbReference type="PANTHER" id="PTHR21342">
    <property type="entry name" value="PHOSPHOPANTETHEINE ADENYLYLTRANSFERASE"/>
    <property type="match status" value="1"/>
</dbReference>
<evidence type="ECO:0000256" key="2">
    <source>
        <dbReference type="ARBA" id="ARBA00022695"/>
    </source>
</evidence>
<comment type="caution">
    <text evidence="4">The sequence shown here is derived from an EMBL/GenBank/DDBJ whole genome shotgun (WGS) entry which is preliminary data.</text>
</comment>
<dbReference type="PANTHER" id="PTHR21342:SF0">
    <property type="entry name" value="BIFUNCTIONAL NMN ADENYLYLTRANSFERASE_NUDIX HYDROLASE"/>
    <property type="match status" value="1"/>
</dbReference>
<gene>
    <name evidence="4" type="ORF">LCGC14_2654280</name>
</gene>
<evidence type="ECO:0000256" key="1">
    <source>
        <dbReference type="ARBA" id="ARBA00022679"/>
    </source>
</evidence>
<organism evidence="4">
    <name type="scientific">marine sediment metagenome</name>
    <dbReference type="NCBI Taxonomy" id="412755"/>
    <lineage>
        <taxon>unclassified sequences</taxon>
        <taxon>metagenomes</taxon>
        <taxon>ecological metagenomes</taxon>
    </lineage>
</organism>
<dbReference type="SUPFAM" id="SSF52374">
    <property type="entry name" value="Nucleotidylyl transferase"/>
    <property type="match status" value="1"/>
</dbReference>
<dbReference type="InterPro" id="IPR014729">
    <property type="entry name" value="Rossmann-like_a/b/a_fold"/>
</dbReference>
<keyword evidence="2" id="KW-0548">Nucleotidyltransferase</keyword>
<sequence>MIGIYAGRFQPFHLGHFEAIEYILNKCDETFICICSKKGDNPLDDRNSFTYEERRNMMVYFKRKVHFRHICDQESDEEWARVIEKEMPKGRKVSFTNNPKTRKAFQNHKYEVNPIPVKHDGLSATTIRKLIIRNEKWDHLVPQGTMTVIEEIRNV</sequence>
<dbReference type="Gene3D" id="3.40.50.620">
    <property type="entry name" value="HUPs"/>
    <property type="match status" value="1"/>
</dbReference>
<evidence type="ECO:0000313" key="4">
    <source>
        <dbReference type="EMBL" id="KKK97285.1"/>
    </source>
</evidence>
<proteinExistence type="predicted"/>
<feature type="domain" description="Cytidyltransferase-like" evidence="3">
    <location>
        <begin position="4"/>
        <end position="83"/>
    </location>
</feature>
<accession>A0A0F9AG65</accession>
<reference evidence="4" key="1">
    <citation type="journal article" date="2015" name="Nature">
        <title>Complex archaea that bridge the gap between prokaryotes and eukaryotes.</title>
        <authorList>
            <person name="Spang A."/>
            <person name="Saw J.H."/>
            <person name="Jorgensen S.L."/>
            <person name="Zaremba-Niedzwiedzka K."/>
            <person name="Martijn J."/>
            <person name="Lind A.E."/>
            <person name="van Eijk R."/>
            <person name="Schleper C."/>
            <person name="Guy L."/>
            <person name="Ettema T.J."/>
        </authorList>
    </citation>
    <scope>NUCLEOTIDE SEQUENCE</scope>
</reference>
<name>A0A0F9AG65_9ZZZZ</name>
<dbReference type="EMBL" id="LAZR01046117">
    <property type="protein sequence ID" value="KKK97285.1"/>
    <property type="molecule type" value="Genomic_DNA"/>
</dbReference>
<dbReference type="NCBIfam" id="TIGR00125">
    <property type="entry name" value="cyt_tran_rel"/>
    <property type="match status" value="1"/>
</dbReference>
<protein>
    <recommendedName>
        <fullName evidence="3">Cytidyltransferase-like domain-containing protein</fullName>
    </recommendedName>
</protein>
<dbReference type="GO" id="GO:0016779">
    <property type="term" value="F:nucleotidyltransferase activity"/>
    <property type="evidence" value="ECO:0007669"/>
    <property type="project" value="UniProtKB-KW"/>
</dbReference>